<evidence type="ECO:0000259" key="5">
    <source>
        <dbReference type="Pfam" id="PF16755"/>
    </source>
</evidence>
<evidence type="ECO:0000256" key="1">
    <source>
        <dbReference type="ARBA" id="ARBA00004123"/>
    </source>
</evidence>
<dbReference type="Pfam" id="PF16755">
    <property type="entry name" value="Beta-prop_NUP159_NUP214"/>
    <property type="match status" value="1"/>
</dbReference>
<comment type="caution">
    <text evidence="6">The sequence shown here is derived from an EMBL/GenBank/DDBJ whole genome shotgun (WGS) entry which is preliminary data.</text>
</comment>
<gene>
    <name evidence="6" type="ORF">G7Y89_g15862</name>
</gene>
<dbReference type="GO" id="GO:0008139">
    <property type="term" value="F:nuclear localization sequence binding"/>
    <property type="evidence" value="ECO:0007669"/>
    <property type="project" value="TreeGrafter"/>
</dbReference>
<proteinExistence type="predicted"/>
<dbReference type="PANTHER" id="PTHR23193:SF23">
    <property type="entry name" value="NUCLEAR PORE COMPLEX PROTEIN NUP153"/>
    <property type="match status" value="1"/>
</dbReference>
<comment type="subcellular location">
    <subcellularLocation>
        <location evidence="1">Nucleus</location>
    </subcellularLocation>
</comment>
<evidence type="ECO:0000313" key="6">
    <source>
        <dbReference type="EMBL" id="KAF4609416.1"/>
    </source>
</evidence>
<dbReference type="SUPFAM" id="SSF117289">
    <property type="entry name" value="Nucleoporin domain"/>
    <property type="match status" value="1"/>
</dbReference>
<dbReference type="EMBL" id="JAAMPI010002783">
    <property type="protein sequence ID" value="KAF4609416.1"/>
    <property type="molecule type" value="Genomic_DNA"/>
</dbReference>
<dbReference type="AlphaFoldDB" id="A0A8H4VHA6"/>
<dbReference type="OrthoDB" id="248320at2759"/>
<dbReference type="InterPro" id="IPR015943">
    <property type="entry name" value="WD40/YVTN_repeat-like_dom_sf"/>
</dbReference>
<evidence type="ECO:0000256" key="4">
    <source>
        <dbReference type="SAM" id="MobiDB-lite"/>
    </source>
</evidence>
<accession>A0A8H4VHA6</accession>
<evidence type="ECO:0000256" key="3">
    <source>
        <dbReference type="ARBA" id="ARBA00023242"/>
    </source>
</evidence>
<protein>
    <recommendedName>
        <fullName evidence="5">Nucleoporin Nup159/Nup146 N-terminal domain-containing protein</fullName>
    </recommendedName>
</protein>
<dbReference type="GO" id="GO:0006405">
    <property type="term" value="P:RNA export from nucleus"/>
    <property type="evidence" value="ECO:0007669"/>
    <property type="project" value="TreeGrafter"/>
</dbReference>
<dbReference type="Proteomes" id="UP000566819">
    <property type="component" value="Unassembled WGS sequence"/>
</dbReference>
<dbReference type="Gene3D" id="2.130.10.10">
    <property type="entry name" value="YVTN repeat-like/Quinoprotein amine dehydrogenase"/>
    <property type="match status" value="1"/>
</dbReference>
<reference evidence="6 7" key="1">
    <citation type="submission" date="2020-03" db="EMBL/GenBank/DDBJ databases">
        <title>Draft Genome Sequence of Cudoniella acicularis.</title>
        <authorList>
            <person name="Buettner E."/>
            <person name="Kellner H."/>
        </authorList>
    </citation>
    <scope>NUCLEOTIDE SEQUENCE [LARGE SCALE GENOMIC DNA]</scope>
    <source>
        <strain evidence="6 7">DSM 108380</strain>
    </source>
</reference>
<dbReference type="GO" id="GO:0005643">
    <property type="term" value="C:nuclear pore"/>
    <property type="evidence" value="ECO:0007669"/>
    <property type="project" value="TreeGrafter"/>
</dbReference>
<keyword evidence="7" id="KW-1185">Reference proteome</keyword>
<keyword evidence="2" id="KW-0813">Transport</keyword>
<evidence type="ECO:0000313" key="7">
    <source>
        <dbReference type="Proteomes" id="UP000566819"/>
    </source>
</evidence>
<keyword evidence="3" id="KW-0539">Nucleus</keyword>
<name>A0A8H4VHA6_9HELO</name>
<dbReference type="FunFam" id="2.130.10.10:FF:000645">
    <property type="entry name" value="Putative nuclear pore complex subunit Nup159"/>
    <property type="match status" value="1"/>
</dbReference>
<dbReference type="PANTHER" id="PTHR23193">
    <property type="entry name" value="NUCLEAR PORE COMPLEX PROTEIN NUP"/>
    <property type="match status" value="1"/>
</dbReference>
<dbReference type="InterPro" id="IPR026054">
    <property type="entry name" value="Nucleoporin"/>
</dbReference>
<feature type="domain" description="Nucleoporin Nup159/Nup146 N-terminal" evidence="5">
    <location>
        <begin position="59"/>
        <end position="365"/>
    </location>
</feature>
<organism evidence="6 7">
    <name type="scientific">Cudoniella acicularis</name>
    <dbReference type="NCBI Taxonomy" id="354080"/>
    <lineage>
        <taxon>Eukaryota</taxon>
        <taxon>Fungi</taxon>
        <taxon>Dikarya</taxon>
        <taxon>Ascomycota</taxon>
        <taxon>Pezizomycotina</taxon>
        <taxon>Leotiomycetes</taxon>
        <taxon>Helotiales</taxon>
        <taxon>Tricladiaceae</taxon>
        <taxon>Cudoniella</taxon>
    </lineage>
</organism>
<dbReference type="GO" id="GO:0006606">
    <property type="term" value="P:protein import into nucleus"/>
    <property type="evidence" value="ECO:0007669"/>
    <property type="project" value="TreeGrafter"/>
</dbReference>
<feature type="region of interest" description="Disordered" evidence="4">
    <location>
        <begin position="1"/>
        <end position="26"/>
    </location>
</feature>
<dbReference type="GO" id="GO:0017056">
    <property type="term" value="F:structural constituent of nuclear pore"/>
    <property type="evidence" value="ECO:0007669"/>
    <property type="project" value="TreeGrafter"/>
</dbReference>
<dbReference type="InterPro" id="IPR039462">
    <property type="entry name" value="Nup159/Nup146_N"/>
</dbReference>
<sequence>MAFSFGNPAMGSVAPEAGVNTQNGPDLEDIQTEALGFLALSGEAKVQLLPTPWPSDQLPPTNASLMSVASKRGLVAAAGPDAVIVASTKSVRDAFEGKETGDNNLKPFQPQLKLPMPMRISQVAFSADESFLVLSAETGGGLAVYDVQALIGGSKQSAFELSTKGQSLRALIPNPTPEKGELFAVVTSDGQLMMANLKERNFVQGPSGEVLKTGVSCISWSTKGKQLVAGLGDGSVHQMKPDGTATGEIPKPPNVNSGEYVSSITWLENNVFLVIHTPTEFDNNVLPTSSYHLATRQPPSSFIFQKVSDPASPYNGIIRQPPHQFLLRLRDFPPNLQDVLIVASTASIDIGLFTRAKAPLAKDKPADKITDVFTMTEMHCSRSFQHR</sequence>
<evidence type="ECO:0000256" key="2">
    <source>
        <dbReference type="ARBA" id="ARBA00022448"/>
    </source>
</evidence>